<comment type="caution">
    <text evidence="3">The sequence shown here is derived from an EMBL/GenBank/DDBJ whole genome shotgun (WGS) entry which is preliminary data.</text>
</comment>
<evidence type="ECO:0000256" key="1">
    <source>
        <dbReference type="SAM" id="MobiDB-lite"/>
    </source>
</evidence>
<accession>A0A1C7LVI5</accession>
<feature type="transmembrane region" description="Helical" evidence="2">
    <location>
        <begin position="165"/>
        <end position="189"/>
    </location>
</feature>
<dbReference type="OrthoDB" id="2354757at2759"/>
<name>A0A1C7LVI5_GRIFR</name>
<keyword evidence="2" id="KW-0472">Membrane</keyword>
<keyword evidence="2" id="KW-1133">Transmembrane helix</keyword>
<reference evidence="3 4" key="1">
    <citation type="submission" date="2016-03" db="EMBL/GenBank/DDBJ databases">
        <title>Whole genome sequencing of Grifola frondosa 9006-11.</title>
        <authorList>
            <person name="Min B."/>
            <person name="Park H."/>
            <person name="Kim J.-G."/>
            <person name="Cho H."/>
            <person name="Oh Y.-L."/>
            <person name="Kong W.-S."/>
            <person name="Choi I.-G."/>
        </authorList>
    </citation>
    <scope>NUCLEOTIDE SEQUENCE [LARGE SCALE GENOMIC DNA]</scope>
    <source>
        <strain evidence="3 4">9006-11</strain>
    </source>
</reference>
<dbReference type="AlphaFoldDB" id="A0A1C7LVI5"/>
<organism evidence="3 4">
    <name type="scientific">Grifola frondosa</name>
    <name type="common">Maitake</name>
    <name type="synonym">Polyporus frondosus</name>
    <dbReference type="NCBI Taxonomy" id="5627"/>
    <lineage>
        <taxon>Eukaryota</taxon>
        <taxon>Fungi</taxon>
        <taxon>Dikarya</taxon>
        <taxon>Basidiomycota</taxon>
        <taxon>Agaricomycotina</taxon>
        <taxon>Agaricomycetes</taxon>
        <taxon>Polyporales</taxon>
        <taxon>Grifolaceae</taxon>
        <taxon>Grifola</taxon>
    </lineage>
</organism>
<dbReference type="Proteomes" id="UP000092993">
    <property type="component" value="Unassembled WGS sequence"/>
</dbReference>
<evidence type="ECO:0000256" key="2">
    <source>
        <dbReference type="SAM" id="Phobius"/>
    </source>
</evidence>
<feature type="transmembrane region" description="Helical" evidence="2">
    <location>
        <begin position="100"/>
        <end position="118"/>
    </location>
</feature>
<keyword evidence="2" id="KW-0812">Transmembrane</keyword>
<feature type="region of interest" description="Disordered" evidence="1">
    <location>
        <begin position="202"/>
        <end position="229"/>
    </location>
</feature>
<gene>
    <name evidence="3" type="ORF">A0H81_11937</name>
</gene>
<evidence type="ECO:0000313" key="3">
    <source>
        <dbReference type="EMBL" id="OBZ68097.1"/>
    </source>
</evidence>
<evidence type="ECO:0000313" key="4">
    <source>
        <dbReference type="Proteomes" id="UP000092993"/>
    </source>
</evidence>
<keyword evidence="4" id="KW-1185">Reference proteome</keyword>
<feature type="region of interest" description="Disordered" evidence="1">
    <location>
        <begin position="1"/>
        <end position="20"/>
    </location>
</feature>
<protein>
    <submittedName>
        <fullName evidence="3">Uncharacterized protein</fullName>
    </submittedName>
</protein>
<proteinExistence type="predicted"/>
<dbReference type="EMBL" id="LUGG01000022">
    <property type="protein sequence ID" value="OBZ68097.1"/>
    <property type="molecule type" value="Genomic_DNA"/>
</dbReference>
<sequence>MRVESRGLQETYQHRTWDRPTSSKDIQRAVEAVINKDDDIIHMSDLDEAKVADDVMAKSWLLHKSSLNICTSPRPSSLPHPQRHSYDPIRTYAQWPQTQQFPDSFFAFAAMLLLIFLYPSKTNVGGTITHFGVFGFTGSAIPALDGFSRRRRPPQLYPFPQPHAVLILIPISAGLSGLAFLFGVCGASYHRVGTVFMTSLPPSPSSPTHRVGRRDGPLRHRARPRPNAGNLHSMATRIGSCRRTHIALPRILRELLWRVWAIPEHAPPGILDTAPAGDNAPLTHDSDSSCFLFPSLQLTHL</sequence>